<dbReference type="InterPro" id="IPR050626">
    <property type="entry name" value="Peptidase_M16"/>
</dbReference>
<protein>
    <submittedName>
        <fullName evidence="9">FIG015547: peptidase, M16 family</fullName>
    </submittedName>
</protein>
<keyword evidence="4" id="KW-0378">Hydrolase</keyword>
<feature type="domain" description="Peptidase M16 C-terminal" evidence="8">
    <location>
        <begin position="202"/>
        <end position="391"/>
    </location>
</feature>
<keyword evidence="6" id="KW-0482">Metalloprotease</keyword>
<dbReference type="GO" id="GO:0046872">
    <property type="term" value="F:metal ion binding"/>
    <property type="evidence" value="ECO:0007669"/>
    <property type="project" value="UniProtKB-KW"/>
</dbReference>
<dbReference type="Pfam" id="PF05193">
    <property type="entry name" value="Peptidase_M16_C"/>
    <property type="match status" value="1"/>
</dbReference>
<proteinExistence type="inferred from homology"/>
<name>A0A3B0XHZ9_9ZZZZ</name>
<dbReference type="PANTHER" id="PTHR43690:SF17">
    <property type="entry name" value="PROTEIN YHJJ"/>
    <property type="match status" value="1"/>
</dbReference>
<dbReference type="PROSITE" id="PS00143">
    <property type="entry name" value="INSULINASE"/>
    <property type="match status" value="1"/>
</dbReference>
<dbReference type="AlphaFoldDB" id="A0A3B0XHZ9"/>
<dbReference type="EMBL" id="UOFE01000049">
    <property type="protein sequence ID" value="VAW55604.1"/>
    <property type="molecule type" value="Genomic_DNA"/>
</dbReference>
<feature type="domain" description="Peptidase M16 N-terminal" evidence="7">
    <location>
        <begin position="48"/>
        <end position="193"/>
    </location>
</feature>
<dbReference type="GO" id="GO:0004222">
    <property type="term" value="F:metalloendopeptidase activity"/>
    <property type="evidence" value="ECO:0007669"/>
    <property type="project" value="InterPro"/>
</dbReference>
<comment type="similarity">
    <text evidence="1">Belongs to the peptidase M16 family.</text>
</comment>
<evidence type="ECO:0000259" key="7">
    <source>
        <dbReference type="Pfam" id="PF00675"/>
    </source>
</evidence>
<dbReference type="InterPro" id="IPR007863">
    <property type="entry name" value="Peptidase_M16_C"/>
</dbReference>
<accession>A0A3B0XHZ9</accession>
<evidence type="ECO:0000256" key="4">
    <source>
        <dbReference type="ARBA" id="ARBA00022801"/>
    </source>
</evidence>
<reference evidence="9" key="1">
    <citation type="submission" date="2018-06" db="EMBL/GenBank/DDBJ databases">
        <authorList>
            <person name="Zhirakovskaya E."/>
        </authorList>
    </citation>
    <scope>NUCLEOTIDE SEQUENCE</scope>
</reference>
<evidence type="ECO:0000256" key="3">
    <source>
        <dbReference type="ARBA" id="ARBA00022723"/>
    </source>
</evidence>
<dbReference type="InterPro" id="IPR011765">
    <property type="entry name" value="Pept_M16_N"/>
</dbReference>
<dbReference type="InterPro" id="IPR011249">
    <property type="entry name" value="Metalloenz_LuxS/M16"/>
</dbReference>
<keyword evidence="5" id="KW-0862">Zinc</keyword>
<dbReference type="SUPFAM" id="SSF63411">
    <property type="entry name" value="LuxS/MPP-like metallohydrolase"/>
    <property type="match status" value="2"/>
</dbReference>
<dbReference type="PANTHER" id="PTHR43690">
    <property type="entry name" value="NARDILYSIN"/>
    <property type="match status" value="1"/>
</dbReference>
<evidence type="ECO:0000259" key="8">
    <source>
        <dbReference type="Pfam" id="PF05193"/>
    </source>
</evidence>
<dbReference type="Gene3D" id="3.30.830.10">
    <property type="entry name" value="Metalloenzyme, LuxS/M16 peptidase-like"/>
    <property type="match status" value="2"/>
</dbReference>
<keyword evidence="3" id="KW-0479">Metal-binding</keyword>
<evidence type="ECO:0000256" key="2">
    <source>
        <dbReference type="ARBA" id="ARBA00022670"/>
    </source>
</evidence>
<evidence type="ECO:0000256" key="1">
    <source>
        <dbReference type="ARBA" id="ARBA00007261"/>
    </source>
</evidence>
<dbReference type="Pfam" id="PF00675">
    <property type="entry name" value="Peptidase_M16"/>
    <property type="match status" value="1"/>
</dbReference>
<sequence>MKMKLIVGLVVLSTVVIGLVLYNSGDEPASEQSEATVQSYTLSNGMKVLVVENHRAPVVVSQVWYKVGASYEHDGITGVSHVLEHMMFKGTEKHPAGEFSEIVAANGGEENAFTGQDYTAYFQKIANDRLELCLELEADRMRNLVFSEKEFLKEIEVVKEERRMRTDDKPTALTYERFNAVAYTNSPYRRPIVGWMEDLDTLTVEDARLWYKTWYAPNNATLVVAGDVQAEDVFQLAKQYFGQLPTSKIPQLKPRREAKQFGTQRVSVEVPAKIPYLIMGYKAPVLRRNVNDITVAMEGEWEVYALEVLAGVLDGGSSARLSDNLVRGQQIANSASAGYGMTSRHETLFTLSAVPNDNVAIEVLEFALREEINIIKTQLPDDAELQRVKAQVVAAQVYQKDSTFYAAMEIGMLDTIGLPWQIKDEYVDKILAVTAEQVQQVANKYLTDERLTVAVLEPLPINGVEEKSEQEMNATAGGVDDAQ</sequence>
<evidence type="ECO:0000256" key="5">
    <source>
        <dbReference type="ARBA" id="ARBA00022833"/>
    </source>
</evidence>
<evidence type="ECO:0000256" key="6">
    <source>
        <dbReference type="ARBA" id="ARBA00023049"/>
    </source>
</evidence>
<dbReference type="InterPro" id="IPR001431">
    <property type="entry name" value="Pept_M16_Zn_BS"/>
</dbReference>
<keyword evidence="2" id="KW-0645">Protease</keyword>
<dbReference type="GO" id="GO:0006508">
    <property type="term" value="P:proteolysis"/>
    <property type="evidence" value="ECO:0007669"/>
    <property type="project" value="UniProtKB-KW"/>
</dbReference>
<gene>
    <name evidence="9" type="ORF">MNBD_GAMMA05-2173</name>
</gene>
<evidence type="ECO:0000313" key="9">
    <source>
        <dbReference type="EMBL" id="VAW55604.1"/>
    </source>
</evidence>
<organism evidence="9">
    <name type="scientific">hydrothermal vent metagenome</name>
    <dbReference type="NCBI Taxonomy" id="652676"/>
    <lineage>
        <taxon>unclassified sequences</taxon>
        <taxon>metagenomes</taxon>
        <taxon>ecological metagenomes</taxon>
    </lineage>
</organism>